<keyword evidence="3" id="KW-1185">Reference proteome</keyword>
<evidence type="ECO:0000313" key="2">
    <source>
        <dbReference type="EMBL" id="GIF90393.1"/>
    </source>
</evidence>
<dbReference type="Proteomes" id="UP000619293">
    <property type="component" value="Unassembled WGS sequence"/>
</dbReference>
<accession>A0A8J3K511</accession>
<name>A0A8J3K511_9ACTN</name>
<evidence type="ECO:0000313" key="3">
    <source>
        <dbReference type="Proteomes" id="UP000619293"/>
    </source>
</evidence>
<protein>
    <submittedName>
        <fullName evidence="2">Uncharacterized protein</fullName>
    </submittedName>
</protein>
<organism evidence="2 3">
    <name type="scientific">Catellatospora chokoriensis</name>
    <dbReference type="NCBI Taxonomy" id="310353"/>
    <lineage>
        <taxon>Bacteria</taxon>
        <taxon>Bacillati</taxon>
        <taxon>Actinomycetota</taxon>
        <taxon>Actinomycetes</taxon>
        <taxon>Micromonosporales</taxon>
        <taxon>Micromonosporaceae</taxon>
        <taxon>Catellatospora</taxon>
    </lineage>
</organism>
<dbReference type="AlphaFoldDB" id="A0A8J3K511"/>
<dbReference type="EMBL" id="BONG01000022">
    <property type="protein sequence ID" value="GIF90393.1"/>
    <property type="molecule type" value="Genomic_DNA"/>
</dbReference>
<feature type="compositionally biased region" description="Pro residues" evidence="1">
    <location>
        <begin position="142"/>
        <end position="161"/>
    </location>
</feature>
<evidence type="ECO:0000256" key="1">
    <source>
        <dbReference type="SAM" id="MobiDB-lite"/>
    </source>
</evidence>
<reference evidence="2 3" key="1">
    <citation type="submission" date="2021-01" db="EMBL/GenBank/DDBJ databases">
        <title>Whole genome shotgun sequence of Catellatospora chokoriensis NBRC 107358.</title>
        <authorList>
            <person name="Komaki H."/>
            <person name="Tamura T."/>
        </authorList>
    </citation>
    <scope>NUCLEOTIDE SEQUENCE [LARGE SCALE GENOMIC DNA]</scope>
    <source>
        <strain evidence="2 3">NBRC 107358</strain>
    </source>
</reference>
<comment type="caution">
    <text evidence="2">The sequence shown here is derived from an EMBL/GenBank/DDBJ whole genome shotgun (WGS) entry which is preliminary data.</text>
</comment>
<gene>
    <name evidence="2" type="ORF">Cch02nite_38370</name>
</gene>
<sequence>MVWHRIREVTMVDISLKSSVQVRGGPMFAMAATMEPTSYTLATVNVAKNTSKEVPLLANEGVPMLLAIRAYDAEGKKATIGVTPKKDGQSGKKLNVVGNLLLAHSGALDALVTGGPRSVTVENAGDKPVVVEILAGLAPAPDTGPDPGPGPGPDPGPGRTR</sequence>
<feature type="region of interest" description="Disordered" evidence="1">
    <location>
        <begin position="137"/>
        <end position="161"/>
    </location>
</feature>
<proteinExistence type="predicted"/>